<evidence type="ECO:0000256" key="4">
    <source>
        <dbReference type="ARBA" id="ARBA00022898"/>
    </source>
</evidence>
<protein>
    <recommendedName>
        <fullName evidence="8">L-tryptophan decarboxylase</fullName>
        <ecNumber evidence="8">4.1.1.105</ecNumber>
    </recommendedName>
</protein>
<evidence type="ECO:0000256" key="5">
    <source>
        <dbReference type="ARBA" id="ARBA00023239"/>
    </source>
</evidence>
<comment type="function">
    <text evidence="7">Involved in the biosynthesis of tryptamine. Supplies tryptamine for the indole moiety of camptothecin (CPT), an anti-cancer monoterpene alkaloid. Represents a key step in monoterpene indole alkaloid biosynthesis. Is specific for tryptophan, and inactive against tyrosine, phenylalanine and 3,4-dihydroxyphenylalanine (dopa).</text>
</comment>
<keyword evidence="4 9" id="KW-0663">Pyridoxal phosphate</keyword>
<dbReference type="EC" id="4.1.1.105" evidence="8"/>
<feature type="modified residue" description="N6-(pyridoxal phosphate)lysine" evidence="9">
    <location>
        <position position="305"/>
    </location>
</feature>
<evidence type="ECO:0000256" key="2">
    <source>
        <dbReference type="ARBA" id="ARBA00009533"/>
    </source>
</evidence>
<dbReference type="FunFam" id="3.90.1150.10:FF:000018">
    <property type="entry name" value="Histidine decarboxylase"/>
    <property type="match status" value="1"/>
</dbReference>
<evidence type="ECO:0000256" key="9">
    <source>
        <dbReference type="PIRSR" id="PIRSR602129-50"/>
    </source>
</evidence>
<dbReference type="GO" id="GO:0019752">
    <property type="term" value="P:carboxylic acid metabolic process"/>
    <property type="evidence" value="ECO:0007669"/>
    <property type="project" value="InterPro"/>
</dbReference>
<dbReference type="GO" id="GO:0030170">
    <property type="term" value="F:pyridoxal phosphate binding"/>
    <property type="evidence" value="ECO:0007669"/>
    <property type="project" value="InterPro"/>
</dbReference>
<evidence type="ECO:0000256" key="6">
    <source>
        <dbReference type="ARBA" id="ARBA00052429"/>
    </source>
</evidence>
<dbReference type="CDD" id="cd06450">
    <property type="entry name" value="DOPA_deC_like"/>
    <property type="match status" value="1"/>
</dbReference>
<reference evidence="11" key="1">
    <citation type="submission" date="2019-08" db="EMBL/GenBank/DDBJ databases">
        <title>Reference gene set and small RNA set construction with multiple tissues from Davidia involucrata Baill.</title>
        <authorList>
            <person name="Yang H."/>
            <person name="Zhou C."/>
            <person name="Li G."/>
            <person name="Wang J."/>
            <person name="Gao P."/>
            <person name="Wang M."/>
            <person name="Wang R."/>
            <person name="Zhao Y."/>
        </authorList>
    </citation>
    <scope>NUCLEOTIDE SEQUENCE</scope>
    <source>
        <tissue evidence="11">Mixed with DoveR01_LX</tissue>
    </source>
</reference>
<gene>
    <name evidence="11" type="ORF">Din_048194</name>
</gene>
<dbReference type="PANTHER" id="PTHR11999">
    <property type="entry name" value="GROUP II PYRIDOXAL-5-PHOSPHATE DECARBOXYLASE"/>
    <property type="match status" value="1"/>
</dbReference>
<name>A0A5B7CHH1_DAVIN</name>
<dbReference type="SUPFAM" id="SSF53383">
    <property type="entry name" value="PLP-dependent transferases"/>
    <property type="match status" value="1"/>
</dbReference>
<comment type="cofactor">
    <cofactor evidence="1 9 10">
        <name>pyridoxal 5'-phosphate</name>
        <dbReference type="ChEBI" id="CHEBI:597326"/>
    </cofactor>
</comment>
<dbReference type="InterPro" id="IPR015422">
    <property type="entry name" value="PyrdxlP-dep_Trfase_small"/>
</dbReference>
<dbReference type="PROSITE" id="PS00392">
    <property type="entry name" value="DDC_GAD_HDC_YDC"/>
    <property type="match status" value="1"/>
</dbReference>
<dbReference type="GO" id="GO:0036469">
    <property type="term" value="F:L-tryptophan decarboxylase activity"/>
    <property type="evidence" value="ECO:0007669"/>
    <property type="project" value="UniProtKB-EC"/>
</dbReference>
<keyword evidence="5 10" id="KW-0456">Lyase</keyword>
<dbReference type="GO" id="GO:0035835">
    <property type="term" value="P:indole alkaloid biosynthetic process"/>
    <property type="evidence" value="ECO:0007669"/>
    <property type="project" value="UniProtKB-ARBA"/>
</dbReference>
<dbReference type="AlphaFoldDB" id="A0A5B7CHH1"/>
<dbReference type="PRINTS" id="PR00800">
    <property type="entry name" value="YHDCRBOXLASE"/>
</dbReference>
<dbReference type="FunFam" id="1.20.1340.10:FF:000001">
    <property type="entry name" value="Histidine decarboxylase"/>
    <property type="match status" value="1"/>
</dbReference>
<accession>A0A5B7CHH1</accession>
<comment type="similarity">
    <text evidence="2 10">Belongs to the group II decarboxylase family.</text>
</comment>
<evidence type="ECO:0000256" key="10">
    <source>
        <dbReference type="RuleBase" id="RU000382"/>
    </source>
</evidence>
<keyword evidence="3" id="KW-0210">Decarboxylase</keyword>
<dbReference type="InterPro" id="IPR015421">
    <property type="entry name" value="PyrdxlP-dep_Trfase_major"/>
</dbReference>
<evidence type="ECO:0000256" key="8">
    <source>
        <dbReference type="ARBA" id="ARBA00066979"/>
    </source>
</evidence>
<evidence type="ECO:0000256" key="7">
    <source>
        <dbReference type="ARBA" id="ARBA00057686"/>
    </source>
</evidence>
<dbReference type="InterPro" id="IPR015424">
    <property type="entry name" value="PyrdxlP-dep_Trfase"/>
</dbReference>
<dbReference type="Gene3D" id="3.40.640.10">
    <property type="entry name" value="Type I PLP-dependent aspartate aminotransferase-like (Major domain)"/>
    <property type="match status" value="1"/>
</dbReference>
<dbReference type="InterPro" id="IPR021115">
    <property type="entry name" value="Pyridoxal-P_BS"/>
</dbReference>
<dbReference type="Gene3D" id="1.20.1340.10">
    <property type="entry name" value="dopa decarboxylase, N-terminal domain"/>
    <property type="match status" value="1"/>
</dbReference>
<dbReference type="InterPro" id="IPR010977">
    <property type="entry name" value="Aromatic_deC"/>
</dbReference>
<dbReference type="GO" id="GO:0005737">
    <property type="term" value="C:cytoplasm"/>
    <property type="evidence" value="ECO:0007669"/>
    <property type="project" value="TreeGrafter"/>
</dbReference>
<dbReference type="PANTHER" id="PTHR11999:SF70">
    <property type="entry name" value="MIP05841P"/>
    <property type="match status" value="1"/>
</dbReference>
<sequence length="488" mass="54148">MEGRLKPMDAEQLRENAHKMVDFIADYYKNIENFPVLSQVEPGYLRALLPDSAPNHPESLQDVLSDVQAKILPGVTHWQSPDYFAYFPSNSSTAGFLGEMLSAGINMVGFSWITSPAATELEMIVLDWLAKILKLPDDFLSTGQGGGVIQGTASEAVLVVLLAARDKVLRRVGKNALGKLVVYSSDQTHSALQKACQIGGIHPENCRVLKADSSTGYALSPELLNEAISHDIAIGLIPFFLCASVGTTSSTAVDPLLALGKITKSNGIWLHVDAAYAGSACICPEFRHYIDGVEEADSFSMNAHKWFLTNFDCSALWVKDRNALIQSLSTNPEYLKNKASQGNMVVDYKDWQIPLGRRFRSLKLWMVLRLYGLENLQSYIRNHIELAKHFEELVAQDPRFEVVAPRKFSLVCFRLLPPRNDEDCANKLNHDLLDTVNSTGKIFISHTVLSGKYILRFAVGAPLTEERHVNAAWKVLQDEATALLRTLE</sequence>
<evidence type="ECO:0000256" key="3">
    <source>
        <dbReference type="ARBA" id="ARBA00022793"/>
    </source>
</evidence>
<dbReference type="Pfam" id="PF00282">
    <property type="entry name" value="Pyridoxal_deC"/>
    <property type="match status" value="1"/>
</dbReference>
<dbReference type="FunFam" id="3.40.640.10:FF:000025">
    <property type="entry name" value="Histidine decarboxylase"/>
    <property type="match status" value="1"/>
</dbReference>
<dbReference type="EMBL" id="GHES01048194">
    <property type="protein sequence ID" value="MPA78753.1"/>
    <property type="molecule type" value="Transcribed_RNA"/>
</dbReference>
<comment type="catalytic activity">
    <reaction evidence="6">
        <text>L-tryptophan + H(+) = tryptamine + CO2</text>
        <dbReference type="Rhea" id="RHEA:30339"/>
        <dbReference type="ChEBI" id="CHEBI:15378"/>
        <dbReference type="ChEBI" id="CHEBI:16526"/>
        <dbReference type="ChEBI" id="CHEBI:57887"/>
        <dbReference type="ChEBI" id="CHEBI:57912"/>
        <dbReference type="EC" id="4.1.1.105"/>
    </reaction>
</comment>
<dbReference type="Gene3D" id="3.90.1150.10">
    <property type="entry name" value="Aspartate Aminotransferase, domain 1"/>
    <property type="match status" value="1"/>
</dbReference>
<dbReference type="GO" id="GO:0006520">
    <property type="term" value="P:amino acid metabolic process"/>
    <property type="evidence" value="ECO:0007669"/>
    <property type="project" value="InterPro"/>
</dbReference>
<proteinExistence type="inferred from homology"/>
<organism evidence="11">
    <name type="scientific">Davidia involucrata</name>
    <name type="common">Dove tree</name>
    <dbReference type="NCBI Taxonomy" id="16924"/>
    <lineage>
        <taxon>Eukaryota</taxon>
        <taxon>Viridiplantae</taxon>
        <taxon>Streptophyta</taxon>
        <taxon>Embryophyta</taxon>
        <taxon>Tracheophyta</taxon>
        <taxon>Spermatophyta</taxon>
        <taxon>Magnoliopsida</taxon>
        <taxon>eudicotyledons</taxon>
        <taxon>Gunneridae</taxon>
        <taxon>Pentapetalae</taxon>
        <taxon>asterids</taxon>
        <taxon>Cornales</taxon>
        <taxon>Nyssaceae</taxon>
        <taxon>Davidia</taxon>
    </lineage>
</organism>
<dbReference type="InterPro" id="IPR002129">
    <property type="entry name" value="PyrdxlP-dep_de-COase"/>
</dbReference>
<evidence type="ECO:0000256" key="1">
    <source>
        <dbReference type="ARBA" id="ARBA00001933"/>
    </source>
</evidence>
<evidence type="ECO:0000313" key="11">
    <source>
        <dbReference type="EMBL" id="MPA78753.1"/>
    </source>
</evidence>